<dbReference type="SMART" id="SM00729">
    <property type="entry name" value="Elp3"/>
    <property type="match status" value="1"/>
</dbReference>
<dbReference type="InterPro" id="IPR038135">
    <property type="entry name" value="Methylthiotransferase_N_sf"/>
</dbReference>
<comment type="cofactor">
    <cofactor evidence="1">
        <name>[4Fe-4S] cluster</name>
        <dbReference type="ChEBI" id="CHEBI:49883"/>
    </cofactor>
</comment>
<dbReference type="Pfam" id="PF00919">
    <property type="entry name" value="UPF0004"/>
    <property type="match status" value="1"/>
</dbReference>
<dbReference type="NCBIfam" id="TIGR00089">
    <property type="entry name" value="MiaB/RimO family radical SAM methylthiotransferase"/>
    <property type="match status" value="1"/>
</dbReference>
<dbReference type="Pfam" id="PF04055">
    <property type="entry name" value="Radical_SAM"/>
    <property type="match status" value="1"/>
</dbReference>
<dbReference type="PANTHER" id="PTHR11918:SF45">
    <property type="entry name" value="THREONYLCARBAMOYLADENOSINE TRNA METHYLTHIOTRANSFERASE"/>
    <property type="match status" value="1"/>
</dbReference>
<evidence type="ECO:0000313" key="12">
    <source>
        <dbReference type="Proteomes" id="UP000241762"/>
    </source>
</evidence>
<evidence type="ECO:0000313" key="11">
    <source>
        <dbReference type="EMBL" id="AVP86985.1"/>
    </source>
</evidence>
<evidence type="ECO:0000256" key="5">
    <source>
        <dbReference type="ARBA" id="ARBA00022694"/>
    </source>
</evidence>
<evidence type="ECO:0000259" key="10">
    <source>
        <dbReference type="PROSITE" id="PS51918"/>
    </source>
</evidence>
<keyword evidence="7" id="KW-0408">Iron</keyword>
<organism evidence="11 12">
    <name type="scientific">Candidatus Phycorickettsia trachydisci</name>
    <dbReference type="NCBI Taxonomy" id="2115978"/>
    <lineage>
        <taxon>Bacteria</taxon>
        <taxon>Pseudomonadati</taxon>
        <taxon>Pseudomonadota</taxon>
        <taxon>Alphaproteobacteria</taxon>
        <taxon>Rickettsiales</taxon>
        <taxon>Rickettsiaceae</taxon>
        <taxon>Candidatus Phycorickettsia</taxon>
    </lineage>
</organism>
<dbReference type="InterPro" id="IPR006467">
    <property type="entry name" value="MiaB-like_bact"/>
</dbReference>
<dbReference type="InterPro" id="IPR058240">
    <property type="entry name" value="rSAM_sf"/>
</dbReference>
<evidence type="ECO:0000256" key="7">
    <source>
        <dbReference type="ARBA" id="ARBA00023004"/>
    </source>
</evidence>
<dbReference type="InterPro" id="IPR020612">
    <property type="entry name" value="Methylthiotransferase_CS"/>
</dbReference>
<dbReference type="PROSITE" id="PS01278">
    <property type="entry name" value="MTTASE_RADICAL"/>
    <property type="match status" value="1"/>
</dbReference>
<dbReference type="InterPro" id="IPR023404">
    <property type="entry name" value="rSAM_horseshoe"/>
</dbReference>
<keyword evidence="4" id="KW-0949">S-adenosyl-L-methionine</keyword>
<evidence type="ECO:0000256" key="1">
    <source>
        <dbReference type="ARBA" id="ARBA00001966"/>
    </source>
</evidence>
<feature type="domain" description="MTTase N-terminal" evidence="9">
    <location>
        <begin position="16"/>
        <end position="118"/>
    </location>
</feature>
<dbReference type="SFLD" id="SFLDS00029">
    <property type="entry name" value="Radical_SAM"/>
    <property type="match status" value="1"/>
</dbReference>
<evidence type="ECO:0000256" key="2">
    <source>
        <dbReference type="ARBA" id="ARBA00022485"/>
    </source>
</evidence>
<keyword evidence="2" id="KW-0004">4Fe-4S</keyword>
<dbReference type="SFLD" id="SFLDG01082">
    <property type="entry name" value="B12-binding_domain_containing"/>
    <property type="match status" value="1"/>
</dbReference>
<dbReference type="PROSITE" id="PS51918">
    <property type="entry name" value="RADICAL_SAM"/>
    <property type="match status" value="1"/>
</dbReference>
<dbReference type="NCBIfam" id="TIGR01579">
    <property type="entry name" value="MiaB-like-C"/>
    <property type="match status" value="1"/>
</dbReference>
<evidence type="ECO:0000256" key="6">
    <source>
        <dbReference type="ARBA" id="ARBA00022723"/>
    </source>
</evidence>
<dbReference type="InterPro" id="IPR005839">
    <property type="entry name" value="Methylthiotransferase"/>
</dbReference>
<protein>
    <submittedName>
        <fullName evidence="11">2-methylthioadenine synthase</fullName>
    </submittedName>
</protein>
<keyword evidence="6" id="KW-0479">Metal-binding</keyword>
<dbReference type="InterPro" id="IPR007197">
    <property type="entry name" value="rSAM"/>
</dbReference>
<evidence type="ECO:0000256" key="3">
    <source>
        <dbReference type="ARBA" id="ARBA00022679"/>
    </source>
</evidence>
<dbReference type="GO" id="GO:0035598">
    <property type="term" value="F:tRNA (N(6)-L-threonylcarbamoyladenosine(37)-C(2))-methylthiotransferase activity"/>
    <property type="evidence" value="ECO:0007669"/>
    <property type="project" value="TreeGrafter"/>
</dbReference>
<sequence>MLTKLQRVHIMDKIANDVEVVTFGCRLNTYESQVIKQNAANEKLKNVIVFNTCAVTAEATRQAKQAIRKARKNNPDSKIIVTGCAVQYSPEEFTDMPEIDQVLGNEEKLNPASYRLDAPKILINDIMSVRNTAEHMITAYHEQTRAFLQIQNGCNHRCTFCMIPLARGNSRSVPIGQISSNIAYLIAKGYQEVVFTGVDITEYGSDLPGTPTIAQMIKRILNLNPQLKRLRLSSIDVAEIDDELFELMAYEPRLMPHYHISLQAGDNMILKRMKRRHTREQVVDFCHRLREIRGNVSYGADIIAGFPTETDEMFNNTKNLISEAGLQFLHIFPYSERSGTPAARMPQVEKNLRKMRAKILRDEGKKELSKFLNKHVGSKAIVLTEDGSIGHTDNFIKVKLSSEKPSNILLEVDLSKVEGDLMLAEVA</sequence>
<dbReference type="InterPro" id="IPR006638">
    <property type="entry name" value="Elp3/MiaA/NifB-like_rSAM"/>
</dbReference>
<keyword evidence="3" id="KW-0808">Transferase</keyword>
<evidence type="ECO:0000256" key="8">
    <source>
        <dbReference type="ARBA" id="ARBA00023014"/>
    </source>
</evidence>
<dbReference type="Proteomes" id="UP000241762">
    <property type="component" value="Chromosome"/>
</dbReference>
<dbReference type="GO" id="GO:0046872">
    <property type="term" value="F:metal ion binding"/>
    <property type="evidence" value="ECO:0007669"/>
    <property type="project" value="UniProtKB-KW"/>
</dbReference>
<name>A0A2P1P6V3_9RICK</name>
<keyword evidence="12" id="KW-1185">Reference proteome</keyword>
<dbReference type="SUPFAM" id="SSF102114">
    <property type="entry name" value="Radical SAM enzymes"/>
    <property type="match status" value="1"/>
</dbReference>
<dbReference type="PANTHER" id="PTHR11918">
    <property type="entry name" value="RADICAL SAM PROTEINS"/>
    <property type="match status" value="1"/>
</dbReference>
<reference evidence="11 12" key="1">
    <citation type="submission" date="2018-03" db="EMBL/GenBank/DDBJ databases">
        <title>A gene transfer event suggests a long-term partnership between eustigmatophyte algae and a novel lineage of endosymbiotic bacteria.</title>
        <authorList>
            <person name="Yurchenko T."/>
            <person name="Sevcikova T."/>
            <person name="Pribyl P."/>
            <person name="El Karkouri K."/>
            <person name="Klimes V."/>
            <person name="Amaral R."/>
            <person name="Zbrankova V."/>
            <person name="Kim E."/>
            <person name="Raoult D."/>
            <person name="Santos L.M.A."/>
            <person name="Elias M."/>
        </authorList>
    </citation>
    <scope>NUCLEOTIDE SEQUENCE [LARGE SCALE GENOMIC DNA]</scope>
    <source>
        <strain evidence="11">CCALA 838</strain>
    </source>
</reference>
<dbReference type="EMBL" id="CP027845">
    <property type="protein sequence ID" value="AVP86985.1"/>
    <property type="molecule type" value="Genomic_DNA"/>
</dbReference>
<gene>
    <name evidence="11" type="ORF">phytr_220</name>
</gene>
<dbReference type="CDD" id="cd01335">
    <property type="entry name" value="Radical_SAM"/>
    <property type="match status" value="1"/>
</dbReference>
<evidence type="ECO:0000256" key="4">
    <source>
        <dbReference type="ARBA" id="ARBA00022691"/>
    </source>
</evidence>
<dbReference type="InterPro" id="IPR013848">
    <property type="entry name" value="Methylthiotransferase_N"/>
</dbReference>
<dbReference type="Gene3D" id="3.80.30.20">
    <property type="entry name" value="tm_1862 like domain"/>
    <property type="match status" value="1"/>
</dbReference>
<keyword evidence="5" id="KW-0819">tRNA processing</keyword>
<dbReference type="PROSITE" id="PS51449">
    <property type="entry name" value="MTTASE_N"/>
    <property type="match status" value="1"/>
</dbReference>
<accession>A0A2P1P6V3</accession>
<evidence type="ECO:0000259" key="9">
    <source>
        <dbReference type="PROSITE" id="PS51449"/>
    </source>
</evidence>
<dbReference type="AlphaFoldDB" id="A0A2P1P6V3"/>
<dbReference type="GO" id="GO:0051539">
    <property type="term" value="F:4 iron, 4 sulfur cluster binding"/>
    <property type="evidence" value="ECO:0007669"/>
    <property type="project" value="UniProtKB-KW"/>
</dbReference>
<dbReference type="KEGG" id="ptc:phytr_220"/>
<dbReference type="Gene3D" id="3.40.50.12160">
    <property type="entry name" value="Methylthiotransferase, N-terminal domain"/>
    <property type="match status" value="1"/>
</dbReference>
<feature type="domain" description="Radical SAM core" evidence="10">
    <location>
        <begin position="140"/>
        <end position="370"/>
    </location>
</feature>
<keyword evidence="8" id="KW-0411">Iron-sulfur</keyword>
<proteinExistence type="predicted"/>